<evidence type="ECO:0000259" key="8">
    <source>
        <dbReference type="Pfam" id="PF00884"/>
    </source>
</evidence>
<evidence type="ECO:0000313" key="9">
    <source>
        <dbReference type="EMBL" id="SDA55088.1"/>
    </source>
</evidence>
<comment type="subcellular location">
    <subcellularLocation>
        <location evidence="1">Cell membrane</location>
        <topology evidence="1">Multi-pass membrane protein</topology>
    </subcellularLocation>
</comment>
<feature type="transmembrane region" description="Helical" evidence="7">
    <location>
        <begin position="188"/>
        <end position="210"/>
    </location>
</feature>
<organism evidence="9 10">
    <name type="scientific">Allisonella histaminiformans</name>
    <dbReference type="NCBI Taxonomy" id="209880"/>
    <lineage>
        <taxon>Bacteria</taxon>
        <taxon>Bacillati</taxon>
        <taxon>Bacillota</taxon>
        <taxon>Negativicutes</taxon>
        <taxon>Veillonellales</taxon>
        <taxon>Veillonellaceae</taxon>
        <taxon>Allisonella</taxon>
    </lineage>
</organism>
<dbReference type="OrthoDB" id="9786870at2"/>
<dbReference type="Pfam" id="PF00884">
    <property type="entry name" value="Sulfatase"/>
    <property type="match status" value="1"/>
</dbReference>
<dbReference type="GO" id="GO:0016776">
    <property type="term" value="F:phosphotransferase activity, phosphate group as acceptor"/>
    <property type="evidence" value="ECO:0007669"/>
    <property type="project" value="TreeGrafter"/>
</dbReference>
<dbReference type="STRING" id="209880.SAMN02910343_01250"/>
<evidence type="ECO:0000256" key="1">
    <source>
        <dbReference type="ARBA" id="ARBA00004651"/>
    </source>
</evidence>
<feature type="transmembrane region" description="Helical" evidence="7">
    <location>
        <begin position="7"/>
        <end position="28"/>
    </location>
</feature>
<feature type="transmembrane region" description="Helical" evidence="7">
    <location>
        <begin position="132"/>
        <end position="154"/>
    </location>
</feature>
<evidence type="ECO:0000313" key="10">
    <source>
        <dbReference type="Proteomes" id="UP000199689"/>
    </source>
</evidence>
<dbReference type="InterPro" id="IPR000917">
    <property type="entry name" value="Sulfatase_N"/>
</dbReference>
<dbReference type="PANTHER" id="PTHR30443">
    <property type="entry name" value="INNER MEMBRANE PROTEIN"/>
    <property type="match status" value="1"/>
</dbReference>
<keyword evidence="6 7" id="KW-0472">Membrane</keyword>
<evidence type="ECO:0000256" key="6">
    <source>
        <dbReference type="ARBA" id="ARBA00023136"/>
    </source>
</evidence>
<evidence type="ECO:0000256" key="4">
    <source>
        <dbReference type="ARBA" id="ARBA00022692"/>
    </source>
</evidence>
<sequence>MGKKWNFEIWAGIEALILQVITFAWFYFCGIGRILAWHNSMRDFAMGLVILILGQVIVKKHLLSQLWAPAGGIYLLMISIYPYVIGTSMHGWHADFDLVNPYYLSALSVGIVLTLLAAAGQKNKKVRPAATGIIALSVIFFSVSAISYLVYFFIYHNMFPAEDMIPVIMTSWQETVGFMTTHFDTAKLAGLGLVALLIIVGGLFMGWFSTGKEKKVSPVMPSMIWSGKTRTIFIVLILIMAGLTIRRWVPRCYPLYELKLARRYQASIIKAEKSHEENYKKLQITDKQGKPLQGTVILIIGESECRDRMTAFNPALTDDSTPWLSRMAKSNQAILYKKAYSNFPATALALEQVLTSENQYHDQSFSDAVSILDVANKAGYQTWWLGNHNRMANGTAAYGLVAEEAKHKLWTNPAPQDDKALLDLLKKVPKEGNNFVIIHMYGSHTRYMDRYPAGYPEVHNSTKDSVVQYDTSVKYTDDIMSRIFDYAEKNLNLKALIYTSDHGEDMVNGHGEGGFTFAMVHTPVFFYFSPEYRKDYPQLVSNVEKHKDEFFTNDLMFDSLSSILRAGNNYQNAQYDITDSSYSLPEDKALTVHGKHKVMEDPALKK</sequence>
<gene>
    <name evidence="9" type="ORF">SAMN02910343_01250</name>
</gene>
<protein>
    <submittedName>
        <fullName evidence="9">Phosphoethanolamine transferase for glucans (OPG), alkaline phosphatase superfamily</fullName>
    </submittedName>
</protein>
<dbReference type="Proteomes" id="UP000199689">
    <property type="component" value="Unassembled WGS sequence"/>
</dbReference>
<evidence type="ECO:0000256" key="2">
    <source>
        <dbReference type="ARBA" id="ARBA00022475"/>
    </source>
</evidence>
<dbReference type="EMBL" id="FMXA01000016">
    <property type="protein sequence ID" value="SDA55088.1"/>
    <property type="molecule type" value="Genomic_DNA"/>
</dbReference>
<dbReference type="SUPFAM" id="SSF53649">
    <property type="entry name" value="Alkaline phosphatase-like"/>
    <property type="match status" value="1"/>
</dbReference>
<keyword evidence="3 9" id="KW-0808">Transferase</keyword>
<feature type="transmembrane region" description="Helical" evidence="7">
    <location>
        <begin position="102"/>
        <end position="120"/>
    </location>
</feature>
<keyword evidence="5 7" id="KW-1133">Transmembrane helix</keyword>
<keyword evidence="10" id="KW-1185">Reference proteome</keyword>
<dbReference type="GeneID" id="87756260"/>
<dbReference type="InterPro" id="IPR017850">
    <property type="entry name" value="Alkaline_phosphatase_core_sf"/>
</dbReference>
<evidence type="ECO:0000256" key="7">
    <source>
        <dbReference type="SAM" id="Phobius"/>
    </source>
</evidence>
<feature type="transmembrane region" description="Helical" evidence="7">
    <location>
        <begin position="231"/>
        <end position="249"/>
    </location>
</feature>
<evidence type="ECO:0000256" key="5">
    <source>
        <dbReference type="ARBA" id="ARBA00022989"/>
    </source>
</evidence>
<dbReference type="InterPro" id="IPR058130">
    <property type="entry name" value="PEA_transf_C"/>
</dbReference>
<name>A0A1G5WAF1_9FIRM</name>
<dbReference type="GO" id="GO:0009244">
    <property type="term" value="P:lipopolysaccharide core region biosynthetic process"/>
    <property type="evidence" value="ECO:0007669"/>
    <property type="project" value="TreeGrafter"/>
</dbReference>
<dbReference type="Gene3D" id="3.40.720.10">
    <property type="entry name" value="Alkaline Phosphatase, subunit A"/>
    <property type="match status" value="1"/>
</dbReference>
<dbReference type="GO" id="GO:0005886">
    <property type="term" value="C:plasma membrane"/>
    <property type="evidence" value="ECO:0007669"/>
    <property type="project" value="UniProtKB-SubCell"/>
</dbReference>
<keyword evidence="4 7" id="KW-0812">Transmembrane</keyword>
<feature type="transmembrane region" description="Helical" evidence="7">
    <location>
        <begin position="70"/>
        <end position="90"/>
    </location>
</feature>
<dbReference type="RefSeq" id="WP_091364934.1">
    <property type="nucleotide sequence ID" value="NZ_FMXA01000016.1"/>
</dbReference>
<dbReference type="InterPro" id="IPR040423">
    <property type="entry name" value="PEA_transferase"/>
</dbReference>
<feature type="domain" description="Sulfatase N-terminal" evidence="8">
    <location>
        <begin position="295"/>
        <end position="543"/>
    </location>
</feature>
<dbReference type="PANTHER" id="PTHR30443:SF2">
    <property type="entry name" value="PHOSPHOETHANOLAMINE TRANSFERASE EPTC"/>
    <property type="match status" value="1"/>
</dbReference>
<keyword evidence="2" id="KW-1003">Cell membrane</keyword>
<proteinExistence type="predicted"/>
<reference evidence="9 10" key="1">
    <citation type="submission" date="2016-10" db="EMBL/GenBank/DDBJ databases">
        <authorList>
            <person name="de Groot N.N."/>
        </authorList>
    </citation>
    <scope>NUCLEOTIDE SEQUENCE [LARGE SCALE GENOMIC DNA]</scope>
    <source>
        <strain evidence="9 10">DSM 15230</strain>
    </source>
</reference>
<accession>A0A1G5WAF1</accession>
<dbReference type="CDD" id="cd16017">
    <property type="entry name" value="LptA"/>
    <property type="match status" value="1"/>
</dbReference>
<dbReference type="AlphaFoldDB" id="A0A1G5WAF1"/>
<evidence type="ECO:0000256" key="3">
    <source>
        <dbReference type="ARBA" id="ARBA00022679"/>
    </source>
</evidence>